<evidence type="ECO:0000313" key="3">
    <source>
        <dbReference type="EMBL" id="KAK8748018.1"/>
    </source>
</evidence>
<organism evidence="3 4">
    <name type="scientific">Cherax quadricarinatus</name>
    <name type="common">Australian red claw crayfish</name>
    <dbReference type="NCBI Taxonomy" id="27406"/>
    <lineage>
        <taxon>Eukaryota</taxon>
        <taxon>Metazoa</taxon>
        <taxon>Ecdysozoa</taxon>
        <taxon>Arthropoda</taxon>
        <taxon>Crustacea</taxon>
        <taxon>Multicrustacea</taxon>
        <taxon>Malacostraca</taxon>
        <taxon>Eumalacostraca</taxon>
        <taxon>Eucarida</taxon>
        <taxon>Decapoda</taxon>
        <taxon>Pleocyemata</taxon>
        <taxon>Astacidea</taxon>
        <taxon>Parastacoidea</taxon>
        <taxon>Parastacidae</taxon>
        <taxon>Cherax</taxon>
    </lineage>
</organism>
<sequence length="101" mass="11600">IEPLVVNAFHNPTANEIILPLGILREPFYNPGYPMYLNYGSLGVVVGHELVHGFDNHGKRYDKHGNVSQWWSEEMAEQFTERAACFVEQYSQYPIEMVGKN</sequence>
<dbReference type="PRINTS" id="PR00786">
    <property type="entry name" value="NEPRILYSIN"/>
</dbReference>
<dbReference type="GO" id="GO:0004222">
    <property type="term" value="F:metalloendopeptidase activity"/>
    <property type="evidence" value="ECO:0007669"/>
    <property type="project" value="InterPro"/>
</dbReference>
<dbReference type="InterPro" id="IPR018497">
    <property type="entry name" value="Peptidase_M13_C"/>
</dbReference>
<evidence type="ECO:0000313" key="4">
    <source>
        <dbReference type="Proteomes" id="UP001445076"/>
    </source>
</evidence>
<accession>A0AAW0XU18</accession>
<dbReference type="SUPFAM" id="SSF55486">
    <property type="entry name" value="Metalloproteases ('zincins'), catalytic domain"/>
    <property type="match status" value="1"/>
</dbReference>
<dbReference type="GO" id="GO:0016485">
    <property type="term" value="P:protein processing"/>
    <property type="evidence" value="ECO:0007669"/>
    <property type="project" value="TreeGrafter"/>
</dbReference>
<protein>
    <recommendedName>
        <fullName evidence="2">Peptidase M13 C-terminal domain-containing protein</fullName>
    </recommendedName>
</protein>
<dbReference type="PROSITE" id="PS51885">
    <property type="entry name" value="NEPRILYSIN"/>
    <property type="match status" value="1"/>
</dbReference>
<name>A0AAW0XU18_CHEQU</name>
<dbReference type="InterPro" id="IPR024079">
    <property type="entry name" value="MetalloPept_cat_dom_sf"/>
</dbReference>
<feature type="non-terminal residue" evidence="3">
    <location>
        <position position="1"/>
    </location>
</feature>
<dbReference type="Pfam" id="PF01431">
    <property type="entry name" value="Peptidase_M13"/>
    <property type="match status" value="1"/>
</dbReference>
<proteinExistence type="inferred from homology"/>
<dbReference type="Gene3D" id="3.40.390.10">
    <property type="entry name" value="Collagenase (Catalytic Domain)"/>
    <property type="match status" value="1"/>
</dbReference>
<evidence type="ECO:0000259" key="2">
    <source>
        <dbReference type="Pfam" id="PF01431"/>
    </source>
</evidence>
<feature type="non-terminal residue" evidence="3">
    <location>
        <position position="101"/>
    </location>
</feature>
<dbReference type="PANTHER" id="PTHR11733:SF167">
    <property type="entry name" value="FI17812P1-RELATED"/>
    <property type="match status" value="1"/>
</dbReference>
<comment type="similarity">
    <text evidence="1">Belongs to the peptidase M13 family.</text>
</comment>
<keyword evidence="4" id="KW-1185">Reference proteome</keyword>
<comment type="caution">
    <text evidence="3">The sequence shown here is derived from an EMBL/GenBank/DDBJ whole genome shotgun (WGS) entry which is preliminary data.</text>
</comment>
<dbReference type="InterPro" id="IPR000718">
    <property type="entry name" value="Peptidase_M13"/>
</dbReference>
<dbReference type="PANTHER" id="PTHR11733">
    <property type="entry name" value="ZINC METALLOPROTEASE FAMILY M13 NEPRILYSIN-RELATED"/>
    <property type="match status" value="1"/>
</dbReference>
<reference evidence="3 4" key="1">
    <citation type="journal article" date="2024" name="BMC Genomics">
        <title>Genome assembly of redclaw crayfish (Cherax quadricarinatus) provides insights into its immune adaptation and hypoxia tolerance.</title>
        <authorList>
            <person name="Liu Z."/>
            <person name="Zheng J."/>
            <person name="Li H."/>
            <person name="Fang K."/>
            <person name="Wang S."/>
            <person name="He J."/>
            <person name="Zhou D."/>
            <person name="Weng S."/>
            <person name="Chi M."/>
            <person name="Gu Z."/>
            <person name="He J."/>
            <person name="Li F."/>
            <person name="Wang M."/>
        </authorList>
    </citation>
    <scope>NUCLEOTIDE SEQUENCE [LARGE SCALE GENOMIC DNA]</scope>
    <source>
        <strain evidence="3">ZL_2023a</strain>
    </source>
</reference>
<dbReference type="EMBL" id="JARKIK010000013">
    <property type="protein sequence ID" value="KAK8748018.1"/>
    <property type="molecule type" value="Genomic_DNA"/>
</dbReference>
<dbReference type="GO" id="GO:0005886">
    <property type="term" value="C:plasma membrane"/>
    <property type="evidence" value="ECO:0007669"/>
    <property type="project" value="TreeGrafter"/>
</dbReference>
<dbReference type="Proteomes" id="UP001445076">
    <property type="component" value="Unassembled WGS sequence"/>
</dbReference>
<dbReference type="AlphaFoldDB" id="A0AAW0XU18"/>
<gene>
    <name evidence="3" type="ORF">OTU49_016274</name>
</gene>
<feature type="domain" description="Peptidase M13 C-terminal" evidence="2">
    <location>
        <begin position="7"/>
        <end position="96"/>
    </location>
</feature>
<evidence type="ECO:0000256" key="1">
    <source>
        <dbReference type="ARBA" id="ARBA00007357"/>
    </source>
</evidence>